<dbReference type="HOGENOM" id="CLU_1719317_0_0_10"/>
<accession>G0J442</accession>
<dbReference type="Proteomes" id="UP000001635">
    <property type="component" value="Chromosome"/>
</dbReference>
<organism evidence="1 2">
    <name type="scientific">Cyclobacterium marinum (strain ATCC 25205 / DSM 745 / LMG 13164 / NCIMB 1802)</name>
    <name type="common">Flectobacillus marinus</name>
    <dbReference type="NCBI Taxonomy" id="880070"/>
    <lineage>
        <taxon>Bacteria</taxon>
        <taxon>Pseudomonadati</taxon>
        <taxon>Bacteroidota</taxon>
        <taxon>Cytophagia</taxon>
        <taxon>Cytophagales</taxon>
        <taxon>Cyclobacteriaceae</taxon>
        <taxon>Cyclobacterium</taxon>
    </lineage>
</organism>
<dbReference type="OrthoDB" id="840425at2"/>
<evidence type="ECO:0000313" key="2">
    <source>
        <dbReference type="Proteomes" id="UP000001635"/>
    </source>
</evidence>
<reference evidence="2" key="1">
    <citation type="submission" date="2011-07" db="EMBL/GenBank/DDBJ databases">
        <title>The complete genome of Cyclobacterium marinum DSM 745.</title>
        <authorList>
            <person name="Lucas S."/>
            <person name="Han J."/>
            <person name="Lapidus A."/>
            <person name="Bruce D."/>
            <person name="Goodwin L."/>
            <person name="Pitluck S."/>
            <person name="Peters L."/>
            <person name="Kyrpides N."/>
            <person name="Mavromatis K."/>
            <person name="Ivanova N."/>
            <person name="Ovchinnikova G."/>
            <person name="Chertkov O."/>
            <person name="Detter J.C."/>
            <person name="Tapia R."/>
            <person name="Han C."/>
            <person name="Land M."/>
            <person name="Hauser L."/>
            <person name="Markowitz V."/>
            <person name="Cheng J.-F."/>
            <person name="Hugenholtz P."/>
            <person name="Woyke T."/>
            <person name="Wu D."/>
            <person name="Tindall B."/>
            <person name="Schuetze A."/>
            <person name="Brambilla E."/>
            <person name="Klenk H.-P."/>
            <person name="Eisen J.A."/>
        </authorList>
    </citation>
    <scope>NUCLEOTIDE SEQUENCE [LARGE SCALE GENOMIC DNA]</scope>
    <source>
        <strain evidence="2">ATCC 25205 / DSM 745 / LMG 13164 / NCIMB 1802</strain>
    </source>
</reference>
<dbReference type="AlphaFoldDB" id="G0J442"/>
<evidence type="ECO:0000313" key="1">
    <source>
        <dbReference type="EMBL" id="AEL26708.1"/>
    </source>
</evidence>
<name>G0J442_CYCMS</name>
<dbReference type="STRING" id="880070.Cycma_2977"/>
<proteinExistence type="predicted"/>
<dbReference type="EMBL" id="CP002955">
    <property type="protein sequence ID" value="AEL26708.1"/>
    <property type="molecule type" value="Genomic_DNA"/>
</dbReference>
<dbReference type="KEGG" id="cmr:Cycma_2977"/>
<sequence length="152" mass="16951">MEKLFLFILVVFHIAVSPVAAQKIEPIDAQNLIGYWQTDSVNQLSAINYGISAKDSMTKTAESEAMKQAIKSRSFIFSEDGIFTAQWVLGKRQNIVNGKWGIEGTSLLAIEINGIKTSYSVRVNGKDGILLIPMKARRGQIHELYFTKKDAK</sequence>
<dbReference type="RefSeq" id="WP_014020998.1">
    <property type="nucleotide sequence ID" value="NC_015914.1"/>
</dbReference>
<evidence type="ECO:0008006" key="3">
    <source>
        <dbReference type="Google" id="ProtNLM"/>
    </source>
</evidence>
<gene>
    <name evidence="1" type="ordered locus">Cycma_2977</name>
</gene>
<keyword evidence="2" id="KW-1185">Reference proteome</keyword>
<protein>
    <recommendedName>
        <fullName evidence="3">Lipocalin-like domain-containing protein</fullName>
    </recommendedName>
</protein>